<keyword evidence="1" id="KW-1133">Transmembrane helix</keyword>
<comment type="caution">
    <text evidence="2">The sequence shown here is derived from an EMBL/GenBank/DDBJ whole genome shotgun (WGS) entry which is preliminary data.</text>
</comment>
<dbReference type="AlphaFoldDB" id="A0A8H5ERC9"/>
<evidence type="ECO:0000313" key="2">
    <source>
        <dbReference type="EMBL" id="KAF5309476.1"/>
    </source>
</evidence>
<organism evidence="2 3">
    <name type="scientific">Psilocybe cf. subviscida</name>
    <dbReference type="NCBI Taxonomy" id="2480587"/>
    <lineage>
        <taxon>Eukaryota</taxon>
        <taxon>Fungi</taxon>
        <taxon>Dikarya</taxon>
        <taxon>Basidiomycota</taxon>
        <taxon>Agaricomycotina</taxon>
        <taxon>Agaricomycetes</taxon>
        <taxon>Agaricomycetidae</taxon>
        <taxon>Agaricales</taxon>
        <taxon>Agaricineae</taxon>
        <taxon>Strophariaceae</taxon>
        <taxon>Psilocybe</taxon>
    </lineage>
</organism>
<dbReference type="EMBL" id="JAACJJ010000059">
    <property type="protein sequence ID" value="KAF5309476.1"/>
    <property type="molecule type" value="Genomic_DNA"/>
</dbReference>
<gene>
    <name evidence="2" type="ORF">D9619_012361</name>
</gene>
<keyword evidence="3" id="KW-1185">Reference proteome</keyword>
<keyword evidence="1" id="KW-0472">Membrane</keyword>
<accession>A0A8H5ERC9</accession>
<proteinExistence type="predicted"/>
<name>A0A8H5ERC9_9AGAR</name>
<keyword evidence="1" id="KW-0812">Transmembrane</keyword>
<evidence type="ECO:0000313" key="3">
    <source>
        <dbReference type="Proteomes" id="UP000567179"/>
    </source>
</evidence>
<feature type="transmembrane region" description="Helical" evidence="1">
    <location>
        <begin position="46"/>
        <end position="66"/>
    </location>
</feature>
<reference evidence="2 3" key="1">
    <citation type="journal article" date="2020" name="ISME J.">
        <title>Uncovering the hidden diversity of litter-decomposition mechanisms in mushroom-forming fungi.</title>
        <authorList>
            <person name="Floudas D."/>
            <person name="Bentzer J."/>
            <person name="Ahren D."/>
            <person name="Johansson T."/>
            <person name="Persson P."/>
            <person name="Tunlid A."/>
        </authorList>
    </citation>
    <scope>NUCLEOTIDE SEQUENCE [LARGE SCALE GENOMIC DNA]</scope>
    <source>
        <strain evidence="2 3">CBS 101986</strain>
    </source>
</reference>
<protein>
    <submittedName>
        <fullName evidence="2">Uncharacterized protein</fullName>
    </submittedName>
</protein>
<dbReference type="OrthoDB" id="5514856at2759"/>
<dbReference type="Proteomes" id="UP000567179">
    <property type="component" value="Unassembled WGS sequence"/>
</dbReference>
<evidence type="ECO:0000256" key="1">
    <source>
        <dbReference type="SAM" id="Phobius"/>
    </source>
</evidence>
<sequence length="72" mass="7632">MARRSAPSAQPAYLSAGRTLEDPNESAFSKFLRTEVYAPEKLPGNISVATAVGLFLGGIVAIRTWGEIIVPA</sequence>